<sequence length="145" mass="14438">MALSLRGALVAVAVFATAALLGVTGASAEPIAHRQVRVGDRADNLTLAAPTVLAASGPPVATGGNGDNEAQGVFVALCEIPDSVGPNDSASFTAVPTSCLGTHGQGGTSHRVVNGVIGQHASGYLPGGSFVVDRSHGRYVPVDLR</sequence>
<evidence type="ECO:0000256" key="1">
    <source>
        <dbReference type="SAM" id="SignalP"/>
    </source>
</evidence>
<keyword evidence="1" id="KW-0732">Signal</keyword>
<dbReference type="EMBL" id="QUNO01000042">
    <property type="protein sequence ID" value="REH17867.1"/>
    <property type="molecule type" value="Genomic_DNA"/>
</dbReference>
<feature type="chain" id="PRO_5017739436" evidence="1">
    <location>
        <begin position="29"/>
        <end position="145"/>
    </location>
</feature>
<keyword evidence="3" id="KW-1185">Reference proteome</keyword>
<name>A0A3E0G7S7_9PSEU</name>
<proteinExistence type="predicted"/>
<reference evidence="2 3" key="1">
    <citation type="submission" date="2018-08" db="EMBL/GenBank/DDBJ databases">
        <title>Genomic Encyclopedia of Archaeal and Bacterial Type Strains, Phase II (KMG-II): from individual species to whole genera.</title>
        <authorList>
            <person name="Goeker M."/>
        </authorList>
    </citation>
    <scope>NUCLEOTIDE SEQUENCE [LARGE SCALE GENOMIC DNA]</scope>
    <source>
        <strain evidence="2 3">DSM 45791</strain>
    </source>
</reference>
<organism evidence="2 3">
    <name type="scientific">Kutzneria buriramensis</name>
    <dbReference type="NCBI Taxonomy" id="1045776"/>
    <lineage>
        <taxon>Bacteria</taxon>
        <taxon>Bacillati</taxon>
        <taxon>Actinomycetota</taxon>
        <taxon>Actinomycetes</taxon>
        <taxon>Pseudonocardiales</taxon>
        <taxon>Pseudonocardiaceae</taxon>
        <taxon>Kutzneria</taxon>
    </lineage>
</organism>
<dbReference type="RefSeq" id="WP_170218276.1">
    <property type="nucleotide sequence ID" value="NZ_CP144375.1"/>
</dbReference>
<dbReference type="AlphaFoldDB" id="A0A3E0G7S7"/>
<comment type="caution">
    <text evidence="2">The sequence shown here is derived from an EMBL/GenBank/DDBJ whole genome shotgun (WGS) entry which is preliminary data.</text>
</comment>
<accession>A0A3E0G7S7</accession>
<feature type="signal peptide" evidence="1">
    <location>
        <begin position="1"/>
        <end position="28"/>
    </location>
</feature>
<dbReference type="Proteomes" id="UP000256269">
    <property type="component" value="Unassembled WGS sequence"/>
</dbReference>
<protein>
    <submittedName>
        <fullName evidence="2">Uncharacterized protein</fullName>
    </submittedName>
</protein>
<gene>
    <name evidence="2" type="ORF">BCF44_1427</name>
</gene>
<evidence type="ECO:0000313" key="2">
    <source>
        <dbReference type="EMBL" id="REH17867.1"/>
    </source>
</evidence>
<evidence type="ECO:0000313" key="3">
    <source>
        <dbReference type="Proteomes" id="UP000256269"/>
    </source>
</evidence>